<keyword evidence="4" id="KW-1185">Reference proteome</keyword>
<name>A0A439CT24_9PEZI</name>
<feature type="compositionally biased region" description="Basic and acidic residues" evidence="2">
    <location>
        <begin position="145"/>
        <end position="157"/>
    </location>
</feature>
<comment type="caution">
    <text evidence="3">The sequence shown here is derived from an EMBL/GenBank/DDBJ whole genome shotgun (WGS) entry which is preliminary data.</text>
</comment>
<reference evidence="3 4" key="1">
    <citation type="submission" date="2018-12" db="EMBL/GenBank/DDBJ databases">
        <title>Draft genome sequence of Xylaria grammica IHI A82.</title>
        <authorList>
            <person name="Buettner E."/>
            <person name="Kellner H."/>
        </authorList>
    </citation>
    <scope>NUCLEOTIDE SEQUENCE [LARGE SCALE GENOMIC DNA]</scope>
    <source>
        <strain evidence="3 4">IHI A82</strain>
    </source>
</reference>
<feature type="region of interest" description="Disordered" evidence="2">
    <location>
        <begin position="230"/>
        <end position="283"/>
    </location>
</feature>
<feature type="region of interest" description="Disordered" evidence="2">
    <location>
        <begin position="197"/>
        <end position="216"/>
    </location>
</feature>
<dbReference type="Proteomes" id="UP000286045">
    <property type="component" value="Unassembled WGS sequence"/>
</dbReference>
<gene>
    <name evidence="3" type="ORF">EKO27_g9792</name>
</gene>
<feature type="coiled-coil region" evidence="1">
    <location>
        <begin position="394"/>
        <end position="442"/>
    </location>
</feature>
<accession>A0A439CT24</accession>
<sequence length="487" mass="54641">MSRPDTDGDTLPPILPPNHPLGHPPKHRLVRSASSIQRSWGVFPWEVVELHCQPKSWSYNLLDKLVELSRIASLPWAQHQFRHIIPDPAPLAVRHVDAALELAYAETGQQPRRRRGPGAGPVTLPESKGHGKSKAATTTSARPRRLLDTGRETRDATLTENNKNYTNSNDENEDESYEYHDYSNGDDEIEDEIEDELEDEIEDESQETHNKTPIAYTNAHLAVDTMTTTTTVSPVAVPEPSPNGADDAARETQEIPLGPASPSGPKGRNKRPREPSPDTSMDIRHRLRTASEEDRLRQFMSVPETCVDLAKCEVNKSEEARLAMQQLYDQAVQDARLIGKERRLLQEHARGLAQEVAEKQQGYKLLVKAEQACYEAQIRLGMDLATTCLESPRLTEARKLVDEAQDRLDKAEAETQEHNVACDEISRKIQEARDQLGNATRDWKMAKRDHRNWDDLLRHVKGGVLEYFGVDLMRTPGDEMTGGGSSG</sequence>
<evidence type="ECO:0000313" key="3">
    <source>
        <dbReference type="EMBL" id="RWA05315.1"/>
    </source>
</evidence>
<evidence type="ECO:0000256" key="2">
    <source>
        <dbReference type="SAM" id="MobiDB-lite"/>
    </source>
</evidence>
<protein>
    <submittedName>
        <fullName evidence="3">Uncharacterized protein</fullName>
    </submittedName>
</protein>
<proteinExistence type="predicted"/>
<organism evidence="3 4">
    <name type="scientific">Xylaria grammica</name>
    <dbReference type="NCBI Taxonomy" id="363999"/>
    <lineage>
        <taxon>Eukaryota</taxon>
        <taxon>Fungi</taxon>
        <taxon>Dikarya</taxon>
        <taxon>Ascomycota</taxon>
        <taxon>Pezizomycotina</taxon>
        <taxon>Sordariomycetes</taxon>
        <taxon>Xylariomycetidae</taxon>
        <taxon>Xylariales</taxon>
        <taxon>Xylariaceae</taxon>
        <taxon>Xylaria</taxon>
    </lineage>
</organism>
<feature type="region of interest" description="Disordered" evidence="2">
    <location>
        <begin position="104"/>
        <end position="185"/>
    </location>
</feature>
<dbReference type="EMBL" id="RYZI01000454">
    <property type="protein sequence ID" value="RWA05315.1"/>
    <property type="molecule type" value="Genomic_DNA"/>
</dbReference>
<feature type="region of interest" description="Disordered" evidence="2">
    <location>
        <begin position="1"/>
        <end position="24"/>
    </location>
</feature>
<evidence type="ECO:0000256" key="1">
    <source>
        <dbReference type="SAM" id="Coils"/>
    </source>
</evidence>
<dbReference type="AlphaFoldDB" id="A0A439CT24"/>
<feature type="compositionally biased region" description="Pro residues" evidence="2">
    <location>
        <begin position="13"/>
        <end position="23"/>
    </location>
</feature>
<keyword evidence="1" id="KW-0175">Coiled coil</keyword>
<evidence type="ECO:0000313" key="4">
    <source>
        <dbReference type="Proteomes" id="UP000286045"/>
    </source>
</evidence>
<feature type="compositionally biased region" description="Basic and acidic residues" evidence="2">
    <location>
        <begin position="272"/>
        <end position="283"/>
    </location>
</feature>